<name>X6M8B5_RETFI</name>
<protein>
    <submittedName>
        <fullName evidence="1">Uncharacterized protein</fullName>
    </submittedName>
</protein>
<evidence type="ECO:0000313" key="1">
    <source>
        <dbReference type="EMBL" id="ETO09712.1"/>
    </source>
</evidence>
<accession>X6M8B5</accession>
<dbReference type="EMBL" id="ASPP01023940">
    <property type="protein sequence ID" value="ETO09712.1"/>
    <property type="molecule type" value="Genomic_DNA"/>
</dbReference>
<dbReference type="Proteomes" id="UP000023152">
    <property type="component" value="Unassembled WGS sequence"/>
</dbReference>
<organism evidence="1 2">
    <name type="scientific">Reticulomyxa filosa</name>
    <dbReference type="NCBI Taxonomy" id="46433"/>
    <lineage>
        <taxon>Eukaryota</taxon>
        <taxon>Sar</taxon>
        <taxon>Rhizaria</taxon>
        <taxon>Retaria</taxon>
        <taxon>Foraminifera</taxon>
        <taxon>Monothalamids</taxon>
        <taxon>Reticulomyxidae</taxon>
        <taxon>Reticulomyxa</taxon>
    </lineage>
</organism>
<sequence length="176" mass="20658">MNPAFCEIIAKSYYPFYLITKNKTGTTKYLVNCQANKVQSTGGEMSFAANLKAVEKYHDGYFRRRKRFFSALQSSASARSSKRRLNDNRAVYVNKDSPEMEELCNRCEQALKYAVEVQRYVGYCTQFLLSKMDTVVNKKTEEYRREKELKEQMFCKKKKKKNVIYLSINVNIKIKI</sequence>
<reference evidence="1 2" key="1">
    <citation type="journal article" date="2013" name="Curr. Biol.">
        <title>The Genome of the Foraminiferan Reticulomyxa filosa.</title>
        <authorList>
            <person name="Glockner G."/>
            <person name="Hulsmann N."/>
            <person name="Schleicher M."/>
            <person name="Noegel A.A."/>
            <person name="Eichinger L."/>
            <person name="Gallinger C."/>
            <person name="Pawlowski J."/>
            <person name="Sierra R."/>
            <person name="Euteneuer U."/>
            <person name="Pillet L."/>
            <person name="Moustafa A."/>
            <person name="Platzer M."/>
            <person name="Groth M."/>
            <person name="Szafranski K."/>
            <person name="Schliwa M."/>
        </authorList>
    </citation>
    <scope>NUCLEOTIDE SEQUENCE [LARGE SCALE GENOMIC DNA]</scope>
</reference>
<dbReference type="AlphaFoldDB" id="X6M8B5"/>
<gene>
    <name evidence="1" type="ORF">RFI_27669</name>
</gene>
<evidence type="ECO:0000313" key="2">
    <source>
        <dbReference type="Proteomes" id="UP000023152"/>
    </source>
</evidence>
<keyword evidence="2" id="KW-1185">Reference proteome</keyword>
<comment type="caution">
    <text evidence="1">The sequence shown here is derived from an EMBL/GenBank/DDBJ whole genome shotgun (WGS) entry which is preliminary data.</text>
</comment>
<proteinExistence type="predicted"/>